<feature type="transmembrane region" description="Helical" evidence="1">
    <location>
        <begin position="20"/>
        <end position="41"/>
    </location>
</feature>
<gene>
    <name evidence="2" type="ORF">E5162_11405</name>
</gene>
<sequence>MPKDPIAARREYSGPALFSFGFRPFFLFGALWAALSAPLWMHAYAGGDAMVGAAPALAWHIHEMLFGFIAAIVAGFLLTAVPNWTGRLPVMGWPLAGLFALWAAGRAAMLFYAELGIAAAVIDSAFLVVLVGLLGREVVTGGNAKNVPVIVFASLFALANICFHAALLFGLDWRPAQGVAIAVIAMLIALIGGRIVPSFTRNWLVQQGQSDLPAPMGLYDRASLLALAVALVLWIALPFDWFTGAFLLIAGAMHTGRVVRWKGWKTTAEPLVLILHVGYAWLPLALVLMGLSMIAPVVVPASAALHALTAGAMGTMTLAVMTRASLGHTGRERTADLWTSAIYVLVVTGALIRVVAPVALGPAQFAALGVSAMMWSSAFALFFVRYGPILMGPRKR</sequence>
<keyword evidence="1" id="KW-0812">Transmembrane</keyword>
<accession>A0A4S2H9Z1</accession>
<evidence type="ECO:0000313" key="3">
    <source>
        <dbReference type="Proteomes" id="UP000305451"/>
    </source>
</evidence>
<organism evidence="2 3">
    <name type="scientific">Marinicauda pacifica</name>
    <dbReference type="NCBI Taxonomy" id="1133559"/>
    <lineage>
        <taxon>Bacteria</taxon>
        <taxon>Pseudomonadati</taxon>
        <taxon>Pseudomonadota</taxon>
        <taxon>Alphaproteobacteria</taxon>
        <taxon>Maricaulales</taxon>
        <taxon>Maricaulaceae</taxon>
        <taxon>Marinicauda</taxon>
    </lineage>
</organism>
<dbReference type="AlphaFoldDB" id="A0A4S2H9Z1"/>
<dbReference type="InterPro" id="IPR010266">
    <property type="entry name" value="NnrS"/>
</dbReference>
<feature type="transmembrane region" description="Helical" evidence="1">
    <location>
        <begin position="147"/>
        <end position="171"/>
    </location>
</feature>
<dbReference type="RefSeq" id="WP_135945703.1">
    <property type="nucleotide sequence ID" value="NZ_BMEI01000003.1"/>
</dbReference>
<feature type="transmembrane region" description="Helical" evidence="1">
    <location>
        <begin position="301"/>
        <end position="320"/>
    </location>
</feature>
<evidence type="ECO:0000313" key="2">
    <source>
        <dbReference type="EMBL" id="TGY92252.1"/>
    </source>
</evidence>
<feature type="transmembrane region" description="Helical" evidence="1">
    <location>
        <begin position="111"/>
        <end position="135"/>
    </location>
</feature>
<feature type="transmembrane region" description="Helical" evidence="1">
    <location>
        <begin position="271"/>
        <end position="295"/>
    </location>
</feature>
<feature type="transmembrane region" description="Helical" evidence="1">
    <location>
        <begin position="341"/>
        <end position="360"/>
    </location>
</feature>
<evidence type="ECO:0000256" key="1">
    <source>
        <dbReference type="SAM" id="Phobius"/>
    </source>
</evidence>
<keyword evidence="1" id="KW-0472">Membrane</keyword>
<keyword evidence="1" id="KW-1133">Transmembrane helix</keyword>
<comment type="caution">
    <text evidence="2">The sequence shown here is derived from an EMBL/GenBank/DDBJ whole genome shotgun (WGS) entry which is preliminary data.</text>
</comment>
<proteinExistence type="predicted"/>
<dbReference type="EMBL" id="SRXV01000003">
    <property type="protein sequence ID" value="TGY92252.1"/>
    <property type="molecule type" value="Genomic_DNA"/>
</dbReference>
<dbReference type="OrthoDB" id="9770040at2"/>
<feature type="transmembrane region" description="Helical" evidence="1">
    <location>
        <begin position="177"/>
        <end position="197"/>
    </location>
</feature>
<name>A0A4S2H9Z1_9PROT</name>
<dbReference type="Pfam" id="PF05940">
    <property type="entry name" value="NnrS"/>
    <property type="match status" value="1"/>
</dbReference>
<feature type="transmembrane region" description="Helical" evidence="1">
    <location>
        <begin position="61"/>
        <end position="81"/>
    </location>
</feature>
<dbReference type="Proteomes" id="UP000305451">
    <property type="component" value="Unassembled WGS sequence"/>
</dbReference>
<protein>
    <submittedName>
        <fullName evidence="2">NnrS family protein</fullName>
    </submittedName>
</protein>
<feature type="transmembrane region" description="Helical" evidence="1">
    <location>
        <begin position="366"/>
        <end position="386"/>
    </location>
</feature>
<reference evidence="2 3" key="1">
    <citation type="journal article" date="2013" name="Int. J. Syst. Evol. Microbiol.">
        <title>Marinicauda pacifica gen. nov., sp. nov., a prosthecate alphaproteobacterium of the family Hyphomonadaceae isolated from deep seawater.</title>
        <authorList>
            <person name="Zhang X.Y."/>
            <person name="Li G.W."/>
            <person name="Wang C.S."/>
            <person name="Zhang Y.J."/>
            <person name="Xu X.W."/>
            <person name="Li H."/>
            <person name="Liu A."/>
            <person name="Liu C."/>
            <person name="Xie B.B."/>
            <person name="Qin Q.L."/>
            <person name="Xu Z."/>
            <person name="Chen X.L."/>
            <person name="Zhou B.C."/>
            <person name="Zhang Y.Z."/>
        </authorList>
    </citation>
    <scope>NUCLEOTIDE SEQUENCE [LARGE SCALE GENOMIC DNA]</scope>
    <source>
        <strain evidence="2 3">P-1 km-3</strain>
    </source>
</reference>
<keyword evidence="3" id="KW-1185">Reference proteome</keyword>